<sequence length="157" mass="17906">MALLKEADGFFAGCFIRETGDFDRIEEVVARDLANRIQKCLSGVAHPLNGADLKIGVNGFQHKKYPPFLSETDVRGHRRPGSARKSASKTQASFPDGKSRRFYGVESIILKEACRARGCSRSEYSRICQSRRYGEHNLKCYPRYRQRHPRAEYVPHT</sequence>
<accession>A0A645CVK3</accession>
<reference evidence="2" key="1">
    <citation type="submission" date="2019-08" db="EMBL/GenBank/DDBJ databases">
        <authorList>
            <person name="Kucharzyk K."/>
            <person name="Murdoch R.W."/>
            <person name="Higgins S."/>
            <person name="Loffler F."/>
        </authorList>
    </citation>
    <scope>NUCLEOTIDE SEQUENCE</scope>
</reference>
<dbReference type="EMBL" id="VSSQ01030407">
    <property type="protein sequence ID" value="MPM80929.1"/>
    <property type="molecule type" value="Genomic_DNA"/>
</dbReference>
<feature type="region of interest" description="Disordered" evidence="1">
    <location>
        <begin position="70"/>
        <end position="95"/>
    </location>
</feature>
<organism evidence="2">
    <name type="scientific">bioreactor metagenome</name>
    <dbReference type="NCBI Taxonomy" id="1076179"/>
    <lineage>
        <taxon>unclassified sequences</taxon>
        <taxon>metagenomes</taxon>
        <taxon>ecological metagenomes</taxon>
    </lineage>
</organism>
<evidence type="ECO:0000256" key="1">
    <source>
        <dbReference type="SAM" id="MobiDB-lite"/>
    </source>
</evidence>
<evidence type="ECO:0000313" key="2">
    <source>
        <dbReference type="EMBL" id="MPM80929.1"/>
    </source>
</evidence>
<proteinExistence type="predicted"/>
<comment type="caution">
    <text evidence="2">The sequence shown here is derived from an EMBL/GenBank/DDBJ whole genome shotgun (WGS) entry which is preliminary data.</text>
</comment>
<dbReference type="AlphaFoldDB" id="A0A645CVK3"/>
<protein>
    <submittedName>
        <fullName evidence="2">Uncharacterized protein</fullName>
    </submittedName>
</protein>
<name>A0A645CVK3_9ZZZZ</name>
<gene>
    <name evidence="2" type="ORF">SDC9_127980</name>
</gene>